<feature type="domain" description="CTLH" evidence="8">
    <location>
        <begin position="161"/>
        <end position="217"/>
    </location>
</feature>
<comment type="subcellular location">
    <subcellularLocation>
        <location evidence="1">Cytoplasm</location>
    </subcellularLocation>
</comment>
<dbReference type="AlphaFoldDB" id="A0A6A4IG33"/>
<evidence type="ECO:0000256" key="4">
    <source>
        <dbReference type="ARBA" id="ARBA00022723"/>
    </source>
</evidence>
<evidence type="ECO:0000313" key="10">
    <source>
        <dbReference type="EMBL" id="KAE9408037.1"/>
    </source>
</evidence>
<dbReference type="GO" id="GO:0034657">
    <property type="term" value="C:GID complex"/>
    <property type="evidence" value="ECO:0007669"/>
    <property type="project" value="TreeGrafter"/>
</dbReference>
<dbReference type="InterPro" id="IPR006595">
    <property type="entry name" value="CTLH_C"/>
</dbReference>
<dbReference type="InterPro" id="IPR044063">
    <property type="entry name" value="ZF_RING_GID"/>
</dbReference>
<dbReference type="Proteomes" id="UP000799118">
    <property type="component" value="Unassembled WGS sequence"/>
</dbReference>
<dbReference type="GO" id="GO:0005634">
    <property type="term" value="C:nucleus"/>
    <property type="evidence" value="ECO:0007669"/>
    <property type="project" value="TreeGrafter"/>
</dbReference>
<evidence type="ECO:0000256" key="5">
    <source>
        <dbReference type="ARBA" id="ARBA00022771"/>
    </source>
</evidence>
<dbReference type="EMBL" id="ML769393">
    <property type="protein sequence ID" value="KAE9408037.1"/>
    <property type="molecule type" value="Genomic_DNA"/>
</dbReference>
<evidence type="ECO:0000256" key="1">
    <source>
        <dbReference type="ARBA" id="ARBA00004496"/>
    </source>
</evidence>
<dbReference type="SUPFAM" id="SSF57850">
    <property type="entry name" value="RING/U-box"/>
    <property type="match status" value="1"/>
</dbReference>
<evidence type="ECO:0000259" key="9">
    <source>
        <dbReference type="PROSITE" id="PS51867"/>
    </source>
</evidence>
<dbReference type="PROSITE" id="PS50897">
    <property type="entry name" value="CTLH"/>
    <property type="match status" value="1"/>
</dbReference>
<name>A0A6A4IG33_9AGAR</name>
<evidence type="ECO:0008006" key="12">
    <source>
        <dbReference type="Google" id="ProtNLM"/>
    </source>
</evidence>
<dbReference type="GO" id="GO:0043161">
    <property type="term" value="P:proteasome-mediated ubiquitin-dependent protein catabolic process"/>
    <property type="evidence" value="ECO:0007669"/>
    <property type="project" value="InterPro"/>
</dbReference>
<evidence type="ECO:0000313" key="11">
    <source>
        <dbReference type="Proteomes" id="UP000799118"/>
    </source>
</evidence>
<dbReference type="Gene3D" id="3.30.40.10">
    <property type="entry name" value="Zinc/RING finger domain, C3HC4 (zinc finger)"/>
    <property type="match status" value="1"/>
</dbReference>
<keyword evidence="5 7" id="KW-0863">Zinc-finger</keyword>
<organism evidence="10 11">
    <name type="scientific">Gymnopus androsaceus JB14</name>
    <dbReference type="NCBI Taxonomy" id="1447944"/>
    <lineage>
        <taxon>Eukaryota</taxon>
        <taxon>Fungi</taxon>
        <taxon>Dikarya</taxon>
        <taxon>Basidiomycota</taxon>
        <taxon>Agaricomycotina</taxon>
        <taxon>Agaricomycetes</taxon>
        <taxon>Agaricomycetidae</taxon>
        <taxon>Agaricales</taxon>
        <taxon>Marasmiineae</taxon>
        <taxon>Omphalotaceae</taxon>
        <taxon>Gymnopus</taxon>
    </lineage>
</organism>
<dbReference type="PANTHER" id="PTHR12170">
    <property type="entry name" value="MACROPHAGE ERYTHROBLAST ATTACHER-RELATED"/>
    <property type="match status" value="1"/>
</dbReference>
<dbReference type="InterPro" id="IPR013083">
    <property type="entry name" value="Znf_RING/FYVE/PHD"/>
</dbReference>
<dbReference type="GO" id="GO:0061630">
    <property type="term" value="F:ubiquitin protein ligase activity"/>
    <property type="evidence" value="ECO:0007669"/>
    <property type="project" value="InterPro"/>
</dbReference>
<dbReference type="OrthoDB" id="1933455at2759"/>
<dbReference type="InterPro" id="IPR024964">
    <property type="entry name" value="CTLH/CRA"/>
</dbReference>
<dbReference type="SMART" id="SM00668">
    <property type="entry name" value="CTLH"/>
    <property type="match status" value="1"/>
</dbReference>
<evidence type="ECO:0000256" key="6">
    <source>
        <dbReference type="ARBA" id="ARBA00022833"/>
    </source>
</evidence>
<reference evidence="10" key="1">
    <citation type="journal article" date="2019" name="Environ. Microbiol.">
        <title>Fungal ecological strategies reflected in gene transcription - a case study of two litter decomposers.</title>
        <authorList>
            <person name="Barbi F."/>
            <person name="Kohler A."/>
            <person name="Barry K."/>
            <person name="Baskaran P."/>
            <person name="Daum C."/>
            <person name="Fauchery L."/>
            <person name="Ihrmark K."/>
            <person name="Kuo A."/>
            <person name="LaButti K."/>
            <person name="Lipzen A."/>
            <person name="Morin E."/>
            <person name="Grigoriev I.V."/>
            <person name="Henrissat B."/>
            <person name="Lindahl B."/>
            <person name="Martin F."/>
        </authorList>
    </citation>
    <scope>NUCLEOTIDE SEQUENCE</scope>
    <source>
        <strain evidence="10">JB14</strain>
    </source>
</reference>
<proteinExistence type="inferred from homology"/>
<protein>
    <recommendedName>
        <fullName evidence="12">Macrophage erythroblast attacher</fullName>
    </recommendedName>
</protein>
<dbReference type="CDD" id="cd16659">
    <property type="entry name" value="RING-Ubox_Emp"/>
    <property type="match status" value="1"/>
</dbReference>
<evidence type="ECO:0000256" key="3">
    <source>
        <dbReference type="ARBA" id="ARBA00022490"/>
    </source>
</evidence>
<keyword evidence="6" id="KW-0862">Zinc</keyword>
<accession>A0A6A4IG33</accession>
<feature type="domain" description="RING-Gid-type" evidence="9">
    <location>
        <begin position="313"/>
        <end position="393"/>
    </location>
</feature>
<comment type="similarity">
    <text evidence="2">Belongs to the FYV10 family.</text>
</comment>
<dbReference type="PROSITE" id="PS51867">
    <property type="entry name" value="ZF_RING_GID"/>
    <property type="match status" value="1"/>
</dbReference>
<keyword evidence="4" id="KW-0479">Metal-binding</keyword>
<gene>
    <name evidence="10" type="ORF">BT96DRAFT_1013906</name>
</gene>
<dbReference type="GO" id="GO:0008270">
    <property type="term" value="F:zinc ion binding"/>
    <property type="evidence" value="ECO:0007669"/>
    <property type="project" value="UniProtKB-KW"/>
</dbReference>
<dbReference type="Pfam" id="PF10607">
    <property type="entry name" value="CTLH"/>
    <property type="match status" value="1"/>
</dbReference>
<sequence length="408" mass="46110">MSTKIDVEGAFLFEQPFARVPYENYRKVFRTSQKHVEREYSVIQSAASDISSCLKAGNAGESDIATAIDGMIGKVATLKRKLADLHDSAGKPTQDVIRERLQHMTAMENSTSTSDNEYTQWADKRLDRWLVDWCLRHGKERTARHIAREKDIEVLVDLDLFSDIRRIEKALSDHNCTEALAWCSENKPSLRKAKNTLEFDLRLQEYIELCRANKKQEAIIYSQKHLIPWQETHLVQIQQASGLLAYSSGTTVRPYTRLYDPSRWTSLIKSFRRSIYMLNTLPSEPLLNLALYAGLASLKLPACYDHPTKNVDCPVCDGGSGSGSALRGLGLGKLAEEVPSSYHTNSTIICYITKKIMDADNMPMAFPSGYIYSREAMEEMAAKNNGVVTCPRTGERCQFTELRKVFIS</sequence>
<feature type="zinc finger region" description="RING-Gid-type" evidence="7">
    <location>
        <begin position="313"/>
        <end position="393"/>
    </location>
</feature>
<evidence type="ECO:0000256" key="2">
    <source>
        <dbReference type="ARBA" id="ARBA00010615"/>
    </source>
</evidence>
<keyword evidence="11" id="KW-1185">Reference proteome</keyword>
<keyword evidence="3" id="KW-0963">Cytoplasm</keyword>
<dbReference type="InterPro" id="IPR013144">
    <property type="entry name" value="CRA_dom"/>
</dbReference>
<dbReference type="GO" id="GO:0005737">
    <property type="term" value="C:cytoplasm"/>
    <property type="evidence" value="ECO:0007669"/>
    <property type="project" value="UniProtKB-SubCell"/>
</dbReference>
<dbReference type="SMART" id="SM00757">
    <property type="entry name" value="CRA"/>
    <property type="match status" value="1"/>
</dbReference>
<evidence type="ECO:0000259" key="8">
    <source>
        <dbReference type="PROSITE" id="PS50897"/>
    </source>
</evidence>
<dbReference type="PANTHER" id="PTHR12170:SF2">
    <property type="entry name" value="E3 UBIQUITIN-PROTEIN TRANSFERASE MAEA"/>
    <property type="match status" value="1"/>
</dbReference>
<dbReference type="InterPro" id="IPR045098">
    <property type="entry name" value="Fyv10_fam"/>
</dbReference>
<evidence type="ECO:0000256" key="7">
    <source>
        <dbReference type="PROSITE-ProRule" id="PRU01215"/>
    </source>
</evidence>